<dbReference type="InterPro" id="IPR043519">
    <property type="entry name" value="NT_sf"/>
</dbReference>
<dbReference type="CDD" id="cd05403">
    <property type="entry name" value="NT_KNTase_like"/>
    <property type="match status" value="1"/>
</dbReference>
<keyword evidence="8" id="KW-0460">Magnesium</keyword>
<proteinExistence type="inferred from homology"/>
<dbReference type="Pfam" id="PF01909">
    <property type="entry name" value="NTP_transf_2"/>
    <property type="match status" value="1"/>
</dbReference>
<evidence type="ECO:0000256" key="4">
    <source>
        <dbReference type="ARBA" id="ARBA00022695"/>
    </source>
</evidence>
<dbReference type="InterPro" id="IPR052038">
    <property type="entry name" value="Type-VII_TA_antitoxin"/>
</dbReference>
<dbReference type="EMBL" id="QPJC01000019">
    <property type="protein sequence ID" value="RCW38819.1"/>
    <property type="molecule type" value="Genomic_DNA"/>
</dbReference>
<keyword evidence="12" id="KW-1185">Reference proteome</keyword>
<gene>
    <name evidence="11" type="ORF">DFQ14_11923</name>
</gene>
<protein>
    <recommendedName>
        <fullName evidence="10">Polymerase nucleotidyl transferase domain-containing protein</fullName>
    </recommendedName>
</protein>
<dbReference type="GO" id="GO:0046872">
    <property type="term" value="F:metal ion binding"/>
    <property type="evidence" value="ECO:0007669"/>
    <property type="project" value="UniProtKB-KW"/>
</dbReference>
<dbReference type="PANTHER" id="PTHR33571:SF12">
    <property type="entry name" value="BSL3053 PROTEIN"/>
    <property type="match status" value="1"/>
</dbReference>
<comment type="similarity">
    <text evidence="9">Belongs to the MntA antitoxin family.</text>
</comment>
<evidence type="ECO:0000256" key="9">
    <source>
        <dbReference type="ARBA" id="ARBA00038276"/>
    </source>
</evidence>
<dbReference type="SUPFAM" id="SSF81301">
    <property type="entry name" value="Nucleotidyltransferase"/>
    <property type="match status" value="1"/>
</dbReference>
<dbReference type="AlphaFoldDB" id="A0A368VC99"/>
<evidence type="ECO:0000256" key="2">
    <source>
        <dbReference type="ARBA" id="ARBA00022649"/>
    </source>
</evidence>
<dbReference type="OrthoDB" id="9803128at2"/>
<name>A0A368VC99_9ACTN</name>
<accession>A0A368VC99</accession>
<reference evidence="11 12" key="1">
    <citation type="submission" date="2018-07" db="EMBL/GenBank/DDBJ databases">
        <title>Genomic Encyclopedia of Type Strains, Phase III (KMG-III): the genomes of soil and plant-associated and newly described type strains.</title>
        <authorList>
            <person name="Whitman W."/>
        </authorList>
    </citation>
    <scope>NUCLEOTIDE SEQUENCE [LARGE SCALE GENOMIC DNA]</scope>
    <source>
        <strain evidence="11 12">CECT 8575</strain>
    </source>
</reference>
<evidence type="ECO:0000259" key="10">
    <source>
        <dbReference type="Pfam" id="PF01909"/>
    </source>
</evidence>
<keyword evidence="2" id="KW-1277">Toxin-antitoxin system</keyword>
<evidence type="ECO:0000256" key="8">
    <source>
        <dbReference type="ARBA" id="ARBA00022842"/>
    </source>
</evidence>
<dbReference type="GO" id="GO:0016779">
    <property type="term" value="F:nucleotidyltransferase activity"/>
    <property type="evidence" value="ECO:0007669"/>
    <property type="project" value="UniProtKB-KW"/>
</dbReference>
<evidence type="ECO:0000313" key="12">
    <source>
        <dbReference type="Proteomes" id="UP000253495"/>
    </source>
</evidence>
<keyword evidence="5" id="KW-0479">Metal-binding</keyword>
<dbReference type="GO" id="GO:0005524">
    <property type="term" value="F:ATP binding"/>
    <property type="evidence" value="ECO:0007669"/>
    <property type="project" value="UniProtKB-KW"/>
</dbReference>
<evidence type="ECO:0000256" key="1">
    <source>
        <dbReference type="ARBA" id="ARBA00001946"/>
    </source>
</evidence>
<keyword evidence="6" id="KW-0547">Nucleotide-binding</keyword>
<evidence type="ECO:0000313" key="11">
    <source>
        <dbReference type="EMBL" id="RCW38819.1"/>
    </source>
</evidence>
<comment type="cofactor">
    <cofactor evidence="1">
        <name>Mg(2+)</name>
        <dbReference type="ChEBI" id="CHEBI:18420"/>
    </cofactor>
</comment>
<keyword evidence="7" id="KW-0067">ATP-binding</keyword>
<dbReference type="Gene3D" id="3.30.460.10">
    <property type="entry name" value="Beta Polymerase, domain 2"/>
    <property type="match status" value="1"/>
</dbReference>
<evidence type="ECO:0000256" key="7">
    <source>
        <dbReference type="ARBA" id="ARBA00022840"/>
    </source>
</evidence>
<sequence>MHQLVEAKRQEIEELCSTLSVRRLDLFGSAVGDSFDAASSDVDVLVEFDAGPGFDYFGTYFDLKEGLERILDRQVDVVSASGLRNPYFRQRVLETREELYAT</sequence>
<feature type="domain" description="Polymerase nucleotidyl transferase" evidence="10">
    <location>
        <begin position="12"/>
        <end position="96"/>
    </location>
</feature>
<comment type="caution">
    <text evidence="11">The sequence shown here is derived from an EMBL/GenBank/DDBJ whole genome shotgun (WGS) entry which is preliminary data.</text>
</comment>
<organism evidence="11 12">
    <name type="scientific">Halopolyspora algeriensis</name>
    <dbReference type="NCBI Taxonomy" id="1500506"/>
    <lineage>
        <taxon>Bacteria</taxon>
        <taxon>Bacillati</taxon>
        <taxon>Actinomycetota</taxon>
        <taxon>Actinomycetes</taxon>
        <taxon>Actinomycetes incertae sedis</taxon>
        <taxon>Halopolyspora</taxon>
    </lineage>
</organism>
<evidence type="ECO:0000256" key="5">
    <source>
        <dbReference type="ARBA" id="ARBA00022723"/>
    </source>
</evidence>
<dbReference type="InterPro" id="IPR002934">
    <property type="entry name" value="Polymerase_NTP_transf_dom"/>
</dbReference>
<dbReference type="PANTHER" id="PTHR33571">
    <property type="entry name" value="SSL8005 PROTEIN"/>
    <property type="match status" value="1"/>
</dbReference>
<evidence type="ECO:0000256" key="3">
    <source>
        <dbReference type="ARBA" id="ARBA00022679"/>
    </source>
</evidence>
<dbReference type="Proteomes" id="UP000253495">
    <property type="component" value="Unassembled WGS sequence"/>
</dbReference>
<keyword evidence="3" id="KW-0808">Transferase</keyword>
<keyword evidence="4" id="KW-0548">Nucleotidyltransferase</keyword>
<evidence type="ECO:0000256" key="6">
    <source>
        <dbReference type="ARBA" id="ARBA00022741"/>
    </source>
</evidence>